<evidence type="ECO:0000313" key="1">
    <source>
        <dbReference type="EMBL" id="NEE01146.1"/>
    </source>
</evidence>
<proteinExistence type="predicted"/>
<dbReference type="SUPFAM" id="SSF52467">
    <property type="entry name" value="DHS-like NAD/FAD-binding domain"/>
    <property type="match status" value="1"/>
</dbReference>
<sequence>MTAFAETQHDSGRTFVLLGAGFSRAANDAMPTLSRLTEGVVEKMPGETDELSMFNDDLEQWLSYLAVDQPWLTEDRNLENRARFVRASQAVHDVITEAETAAANGPFQMWLQRLVSWLYDEAVNVATFNYDLLLERAAFDLGLLGSWEHAYVIPLSRREGSTIYPSPPEGPQARVYKLHGSINWAYPGMSAPVSERITLTTAKRLGWGRETRNQNQRRGDEPRYDDLMPMIVPPTLTKSVYYSNTSLRAQWRSTAEALSRAENLVVIGYSLPPSDVNARQFISTLFKGSRVTVVDPCKKVKKRYVRLLEARKTEIVHVPNVEEFVDSTCGDLVEWGLKAGEDSYPHPYINYNGSNELADSRWTVDPDAPGDPAERLLTETRDEVERRWPRLTQRGRRDIRASTISWNADAQLAYLPPRAAN</sequence>
<dbReference type="EMBL" id="JAAGOA010000008">
    <property type="protein sequence ID" value="NEE01146.1"/>
    <property type="molecule type" value="Genomic_DNA"/>
</dbReference>
<protein>
    <submittedName>
        <fullName evidence="1">Uncharacterized protein</fullName>
    </submittedName>
</protein>
<dbReference type="Pfam" id="PF13289">
    <property type="entry name" value="SIR2_2"/>
    <property type="match status" value="1"/>
</dbReference>
<dbReference type="InterPro" id="IPR029035">
    <property type="entry name" value="DHS-like_NAD/FAD-binding_dom"/>
</dbReference>
<evidence type="ECO:0000313" key="2">
    <source>
        <dbReference type="Proteomes" id="UP000475214"/>
    </source>
</evidence>
<accession>A0A6L9S7K8</accession>
<name>A0A6L9S7K8_9ACTN</name>
<keyword evidence="2" id="KW-1185">Reference proteome</keyword>
<comment type="caution">
    <text evidence="1">The sequence shown here is derived from an EMBL/GenBank/DDBJ whole genome shotgun (WGS) entry which is preliminary data.</text>
</comment>
<dbReference type="AlphaFoldDB" id="A0A6L9S7K8"/>
<reference evidence="1 2" key="1">
    <citation type="submission" date="2020-02" db="EMBL/GenBank/DDBJ databases">
        <authorList>
            <person name="Li X.-J."/>
            <person name="Han X.-M."/>
        </authorList>
    </citation>
    <scope>NUCLEOTIDE SEQUENCE [LARGE SCALE GENOMIC DNA]</scope>
    <source>
        <strain evidence="1 2">CCTCC AB 2017055</strain>
    </source>
</reference>
<gene>
    <name evidence="1" type="ORF">G1H10_13315</name>
</gene>
<dbReference type="Proteomes" id="UP000475214">
    <property type="component" value="Unassembled WGS sequence"/>
</dbReference>
<dbReference type="RefSeq" id="WP_163738219.1">
    <property type="nucleotide sequence ID" value="NZ_JAAGOA010000008.1"/>
</dbReference>
<organism evidence="1 2">
    <name type="scientific">Phytoactinopolyspora halotolerans</name>
    <dbReference type="NCBI Taxonomy" id="1981512"/>
    <lineage>
        <taxon>Bacteria</taxon>
        <taxon>Bacillati</taxon>
        <taxon>Actinomycetota</taxon>
        <taxon>Actinomycetes</taxon>
        <taxon>Jiangellales</taxon>
        <taxon>Jiangellaceae</taxon>
        <taxon>Phytoactinopolyspora</taxon>
    </lineage>
</organism>